<evidence type="ECO:0000259" key="11">
    <source>
        <dbReference type="Pfam" id="PF01478"/>
    </source>
</evidence>
<gene>
    <name evidence="13" type="primary">comC</name>
    <name evidence="13" type="ORF">CPRO_21670</name>
    <name evidence="14" type="ORF">SAMN02745151_01943</name>
</gene>
<dbReference type="GO" id="GO:0032259">
    <property type="term" value="P:methylation"/>
    <property type="evidence" value="ECO:0007669"/>
    <property type="project" value="UniProtKB-KW"/>
</dbReference>
<dbReference type="PANTHER" id="PTHR30487:SF0">
    <property type="entry name" value="PREPILIN LEADER PEPTIDASE_N-METHYLTRANSFERASE-RELATED"/>
    <property type="match status" value="1"/>
</dbReference>
<reference evidence="14" key="3">
    <citation type="submission" date="2016-11" db="EMBL/GenBank/DDBJ databases">
        <authorList>
            <person name="Varghese N."/>
            <person name="Submissions S."/>
        </authorList>
    </citation>
    <scope>NUCLEOTIDE SEQUENCE</scope>
    <source>
        <strain evidence="14">DSM 1682</strain>
    </source>
</reference>
<keyword evidence="9" id="KW-0378">Hydrolase</keyword>
<dbReference type="Proteomes" id="UP000184204">
    <property type="component" value="Unassembled WGS sequence"/>
</dbReference>
<evidence type="ECO:0000313" key="13">
    <source>
        <dbReference type="EMBL" id="AMJ41747.1"/>
    </source>
</evidence>
<evidence type="ECO:0000256" key="4">
    <source>
        <dbReference type="ARBA" id="ARBA00022519"/>
    </source>
</evidence>
<keyword evidence="5 9" id="KW-0812">Transmembrane</keyword>
<evidence type="ECO:0000256" key="10">
    <source>
        <dbReference type="SAM" id="Phobius"/>
    </source>
</evidence>
<dbReference type="EC" id="3.4.23.43" evidence="9"/>
<evidence type="ECO:0000256" key="1">
    <source>
        <dbReference type="ARBA" id="ARBA00004429"/>
    </source>
</evidence>
<dbReference type="InterPro" id="IPR014032">
    <property type="entry name" value="Peptidase_A24A_bac"/>
</dbReference>
<keyword evidence="9" id="KW-0511">Multifunctional enzyme</keyword>
<reference evidence="16" key="4">
    <citation type="submission" date="2016-11" db="EMBL/GenBank/DDBJ databases">
        <authorList>
            <person name="Jaros S."/>
            <person name="Januszkiewicz K."/>
            <person name="Wedrychowicz H."/>
        </authorList>
    </citation>
    <scope>NUCLEOTIDE SEQUENCE [LARGE SCALE GENOMIC DNA]</scope>
    <source>
        <strain evidence="16">DSM 1682</strain>
    </source>
</reference>
<dbReference type="InterPro" id="IPR010627">
    <property type="entry name" value="Prepilin_pept_A24_N"/>
</dbReference>
<feature type="transmembrane region" description="Helical" evidence="10">
    <location>
        <begin position="198"/>
        <end position="229"/>
    </location>
</feature>
<proteinExistence type="inferred from homology"/>
<dbReference type="KEGG" id="cpro:CPRO_21670"/>
<comment type="similarity">
    <text evidence="2 8">Belongs to the peptidase A24 family.</text>
</comment>
<dbReference type="Pfam" id="PF01478">
    <property type="entry name" value="Peptidase_A24"/>
    <property type="match status" value="1"/>
</dbReference>
<keyword evidence="3" id="KW-1003">Cell membrane</keyword>
<feature type="transmembrane region" description="Helical" evidence="10">
    <location>
        <begin position="138"/>
        <end position="159"/>
    </location>
</feature>
<evidence type="ECO:0000313" key="15">
    <source>
        <dbReference type="Proteomes" id="UP000068026"/>
    </source>
</evidence>
<dbReference type="GO" id="GO:0004190">
    <property type="term" value="F:aspartic-type endopeptidase activity"/>
    <property type="evidence" value="ECO:0007669"/>
    <property type="project" value="UniProtKB-EC"/>
</dbReference>
<evidence type="ECO:0000313" key="14">
    <source>
        <dbReference type="EMBL" id="SHE83722.1"/>
    </source>
</evidence>
<dbReference type="AlphaFoldDB" id="A0A0X8V9Z1"/>
<keyword evidence="6 10" id="KW-1133">Transmembrane helix</keyword>
<feature type="transmembrane region" description="Helical" evidence="10">
    <location>
        <begin position="112"/>
        <end position="129"/>
    </location>
</feature>
<dbReference type="InterPro" id="IPR000045">
    <property type="entry name" value="Prepilin_IV_endopep_pep"/>
</dbReference>
<reference evidence="13 15" key="1">
    <citation type="journal article" date="2016" name="Genome Announc.">
        <title>Complete Genome Sequence of the Amino Acid-Fermenting Clostridium propionicum X2 (DSM 1682).</title>
        <authorList>
            <person name="Poehlein A."/>
            <person name="Schlien K."/>
            <person name="Chowdhury N.P."/>
            <person name="Gottschalk G."/>
            <person name="Buckel W."/>
            <person name="Daniel R."/>
        </authorList>
    </citation>
    <scope>NUCLEOTIDE SEQUENCE [LARGE SCALE GENOMIC DNA]</scope>
    <source>
        <strain evidence="13 15">X2</strain>
    </source>
</reference>
<dbReference type="OrthoDB" id="9789291at2"/>
<dbReference type="EMBL" id="CP014223">
    <property type="protein sequence ID" value="AMJ41747.1"/>
    <property type="molecule type" value="Genomic_DNA"/>
</dbReference>
<evidence type="ECO:0000256" key="7">
    <source>
        <dbReference type="ARBA" id="ARBA00023136"/>
    </source>
</evidence>
<dbReference type="Proteomes" id="UP000068026">
    <property type="component" value="Chromosome"/>
</dbReference>
<evidence type="ECO:0000256" key="2">
    <source>
        <dbReference type="ARBA" id="ARBA00005801"/>
    </source>
</evidence>
<feature type="transmembrane region" description="Helical" evidence="10">
    <location>
        <begin position="12"/>
        <end position="39"/>
    </location>
</feature>
<evidence type="ECO:0000256" key="6">
    <source>
        <dbReference type="ARBA" id="ARBA00022989"/>
    </source>
</evidence>
<feature type="domain" description="Prepilin peptidase A24 N-terminal" evidence="12">
    <location>
        <begin position="23"/>
        <end position="105"/>
    </location>
</feature>
<name>A0A0X8V9Z1_ANAPI</name>
<dbReference type="Pfam" id="PF06750">
    <property type="entry name" value="A24_N_bact"/>
    <property type="match status" value="1"/>
</dbReference>
<evidence type="ECO:0000313" key="16">
    <source>
        <dbReference type="Proteomes" id="UP000184204"/>
    </source>
</evidence>
<dbReference type="InterPro" id="IPR050882">
    <property type="entry name" value="Prepilin_peptidase/N-MTase"/>
</dbReference>
<feature type="transmembrane region" description="Helical" evidence="10">
    <location>
        <begin position="249"/>
        <end position="270"/>
    </location>
</feature>
<dbReference type="GO" id="GO:0008168">
    <property type="term" value="F:methyltransferase activity"/>
    <property type="evidence" value="ECO:0007669"/>
    <property type="project" value="UniProtKB-KW"/>
</dbReference>
<dbReference type="PRINTS" id="PR00864">
    <property type="entry name" value="PREPILNPTASE"/>
</dbReference>
<organism evidence="14 16">
    <name type="scientific">Anaerotignum propionicum DSM 1682</name>
    <dbReference type="NCBI Taxonomy" id="991789"/>
    <lineage>
        <taxon>Bacteria</taxon>
        <taxon>Bacillati</taxon>
        <taxon>Bacillota</taxon>
        <taxon>Clostridia</taxon>
        <taxon>Lachnospirales</taxon>
        <taxon>Anaerotignaceae</taxon>
        <taxon>Anaerotignum</taxon>
    </lineage>
</organism>
<dbReference type="EMBL" id="FQUA01000008">
    <property type="protein sequence ID" value="SHE83722.1"/>
    <property type="molecule type" value="Genomic_DNA"/>
</dbReference>
<reference evidence="15" key="2">
    <citation type="submission" date="2016-01" db="EMBL/GenBank/DDBJ databases">
        <authorList>
            <person name="Poehlein A."/>
            <person name="Schlien K."/>
            <person name="Gottschalk G."/>
            <person name="Buckel W."/>
            <person name="Daniel R."/>
        </authorList>
    </citation>
    <scope>NUCLEOTIDE SEQUENCE [LARGE SCALE GENOMIC DNA]</scope>
    <source>
        <strain evidence="15">X2</strain>
    </source>
</reference>
<comment type="subcellular location">
    <subcellularLocation>
        <location evidence="1">Cell inner membrane</location>
        <topology evidence="1">Multi-pass membrane protein</topology>
    </subcellularLocation>
    <subcellularLocation>
        <location evidence="9">Cell membrane</location>
        <topology evidence="9">Multi-pass membrane protein</topology>
    </subcellularLocation>
</comment>
<dbReference type="GO" id="GO:0006465">
    <property type="term" value="P:signal peptide processing"/>
    <property type="evidence" value="ECO:0007669"/>
    <property type="project" value="TreeGrafter"/>
</dbReference>
<comment type="catalytic activity">
    <reaction evidence="9">
        <text>Typically cleaves a -Gly-|-Phe- bond to release an N-terminal, basic peptide of 5-8 residues from type IV prepilin, and then N-methylates the new N-terminal amino group, the methyl donor being S-adenosyl-L-methionine.</text>
        <dbReference type="EC" id="3.4.23.43"/>
    </reaction>
</comment>
<dbReference type="GO" id="GO:0005886">
    <property type="term" value="C:plasma membrane"/>
    <property type="evidence" value="ECO:0007669"/>
    <property type="project" value="UniProtKB-SubCell"/>
</dbReference>
<dbReference type="PANTHER" id="PTHR30487">
    <property type="entry name" value="TYPE 4 PREPILIN-LIKE PROTEINS LEADER PEPTIDE-PROCESSING ENZYME"/>
    <property type="match status" value="1"/>
</dbReference>
<keyword evidence="9" id="KW-0645">Protease</keyword>
<keyword evidence="9" id="KW-0808">Transferase</keyword>
<protein>
    <recommendedName>
        <fullName evidence="9">Prepilin leader peptidase/N-methyltransferase</fullName>
        <ecNumber evidence="9">2.1.1.-</ecNumber>
        <ecNumber evidence="9">3.4.23.43</ecNumber>
    </recommendedName>
</protein>
<evidence type="ECO:0000259" key="12">
    <source>
        <dbReference type="Pfam" id="PF06750"/>
    </source>
</evidence>
<feature type="transmembrane region" description="Helical" evidence="10">
    <location>
        <begin position="165"/>
        <end position="186"/>
    </location>
</feature>
<evidence type="ECO:0000256" key="8">
    <source>
        <dbReference type="RuleBase" id="RU003793"/>
    </source>
</evidence>
<dbReference type="EC" id="2.1.1.-" evidence="9"/>
<evidence type="ECO:0000256" key="3">
    <source>
        <dbReference type="ARBA" id="ARBA00022475"/>
    </source>
</evidence>
<sequence>MLPLNSFQDTYILAYMFILTFFIGSIMGSFINCVAWRIAHGEDFVRGRSHCPVCGHTLTPFELIPIVSYLMQKGKSRCCKEKISMRYPATELLTALVFVTLVWKFGLSLDTLMFMVLGLILMAIALVDLETGIIPDGLIIAGILNFVLFTCLKGDIIFLKLLKGALAGLAISAPILILSLVMDHFLHKESMGGGDIKLYFIVGLYFSIQVNVLLVLLSCVFGILFTLIFQNIRVEDEENPMAFPFGPSIAMAAMTCVFFGQPILQFYLGLF</sequence>
<dbReference type="RefSeq" id="WP_082754331.1">
    <property type="nucleotide sequence ID" value="NZ_CP014223.1"/>
</dbReference>
<keyword evidence="9" id="KW-0489">Methyltransferase</keyword>
<comment type="function">
    <text evidence="9">Plays an essential role in type IV pili and type II pseudopili formation by proteolytically removing the leader sequence from substrate proteins and subsequently monomethylating the alpha-amino group of the newly exposed N-terminal phenylalanine.</text>
</comment>
<feature type="domain" description="Prepilin type IV endopeptidase peptidase" evidence="11">
    <location>
        <begin position="116"/>
        <end position="227"/>
    </location>
</feature>
<keyword evidence="15" id="KW-1185">Reference proteome</keyword>
<accession>A0A0X8V9Z1</accession>
<dbReference type="Gene3D" id="1.20.120.1220">
    <property type="match status" value="1"/>
</dbReference>
<keyword evidence="4" id="KW-0997">Cell inner membrane</keyword>
<evidence type="ECO:0000256" key="5">
    <source>
        <dbReference type="ARBA" id="ARBA00022692"/>
    </source>
</evidence>
<evidence type="ECO:0000256" key="9">
    <source>
        <dbReference type="RuleBase" id="RU003794"/>
    </source>
</evidence>
<keyword evidence="7 10" id="KW-0472">Membrane</keyword>